<dbReference type="EMBL" id="JAKEIP010000177">
    <property type="protein sequence ID" value="MCF1597920.1"/>
    <property type="molecule type" value="Genomic_DNA"/>
</dbReference>
<evidence type="ECO:0000313" key="2">
    <source>
        <dbReference type="EMBL" id="MCF1597920.1"/>
    </source>
</evidence>
<proteinExistence type="predicted"/>
<dbReference type="Gene3D" id="1.10.1780.10">
    <property type="entry name" value="Clp, N-terminal domain"/>
    <property type="match status" value="1"/>
</dbReference>
<evidence type="ECO:0000256" key="1">
    <source>
        <dbReference type="SAM" id="MobiDB-lite"/>
    </source>
</evidence>
<protein>
    <submittedName>
        <fullName evidence="2">Peptidase</fullName>
    </submittedName>
</protein>
<keyword evidence="3" id="KW-1185">Reference proteome</keyword>
<accession>A0A9X1Q4P0</accession>
<comment type="caution">
    <text evidence="2">The sequence shown here is derived from an EMBL/GenBank/DDBJ whole genome shotgun (WGS) entry which is preliminary data.</text>
</comment>
<dbReference type="Proteomes" id="UP001139384">
    <property type="component" value="Unassembled WGS sequence"/>
</dbReference>
<organism evidence="2 3">
    <name type="scientific">Streptomyces muensis</name>
    <dbReference type="NCBI Taxonomy" id="1077944"/>
    <lineage>
        <taxon>Bacteria</taxon>
        <taxon>Bacillati</taxon>
        <taxon>Actinomycetota</taxon>
        <taxon>Actinomycetes</taxon>
        <taxon>Kitasatosporales</taxon>
        <taxon>Streptomycetaceae</taxon>
        <taxon>Streptomyces</taxon>
    </lineage>
</organism>
<reference evidence="2" key="1">
    <citation type="submission" date="2022-01" db="EMBL/GenBank/DDBJ databases">
        <title>Draft Genome Sequences of Seven Type Strains of the Genus Streptomyces.</title>
        <authorList>
            <person name="Aziz S."/>
            <person name="Coretto E."/>
            <person name="Chronakova A."/>
            <person name="Sproer C."/>
            <person name="Huber K."/>
            <person name="Nouioui I."/>
            <person name="Gross H."/>
        </authorList>
    </citation>
    <scope>NUCLEOTIDE SEQUENCE</scope>
    <source>
        <strain evidence="2">DSM 103493</strain>
    </source>
</reference>
<name>A0A9X1Q4P0_STRM4</name>
<gene>
    <name evidence="2" type="ORF">L0P92_30840</name>
</gene>
<sequence length="196" mass="21146">MQPRIPRQSAQEQDCRRPAAAADDARLSDELAAVVSGARRRAVRDGDRQIDTAHLLHSLLEHDRDVYAVFGDGPQIARLLGYLVQRTIGYGLRWQGTVEDSGAVPVMRDGEGFSPLAASAMEHATGRAARRGDPRARGIDLLAAIVADPQARAVEVLARAGIEATALRARIDEGHDEYVGHGDEYVGGFGWGDTAR</sequence>
<feature type="compositionally biased region" description="Basic and acidic residues" evidence="1">
    <location>
        <begin position="13"/>
        <end position="23"/>
    </location>
</feature>
<dbReference type="InterPro" id="IPR036628">
    <property type="entry name" value="Clp_N_dom_sf"/>
</dbReference>
<feature type="region of interest" description="Disordered" evidence="1">
    <location>
        <begin position="1"/>
        <end position="23"/>
    </location>
</feature>
<evidence type="ECO:0000313" key="3">
    <source>
        <dbReference type="Proteomes" id="UP001139384"/>
    </source>
</evidence>
<dbReference type="AlphaFoldDB" id="A0A9X1Q4P0"/>
<dbReference type="RefSeq" id="WP_234766335.1">
    <property type="nucleotide sequence ID" value="NZ_JAKEIP010000177.1"/>
</dbReference>
<dbReference type="SUPFAM" id="SSF81923">
    <property type="entry name" value="Double Clp-N motif"/>
    <property type="match status" value="1"/>
</dbReference>